<dbReference type="Proteomes" id="UP000077552">
    <property type="component" value="Unassembled WGS sequence"/>
</dbReference>
<reference evidence="1 2" key="1">
    <citation type="submission" date="2016-05" db="EMBL/GenBank/DDBJ databases">
        <title>Genome sequencing of Vitellibacter soesokkakensis RSSK-12.</title>
        <authorList>
            <person name="Thevarajoo S."/>
            <person name="Selvaratnam C."/>
            <person name="Goh K.M."/>
            <person name="Chan K.-G."/>
            <person name="Chong C.S."/>
        </authorList>
    </citation>
    <scope>NUCLEOTIDE SEQUENCE [LARGE SCALE GENOMIC DNA]</scope>
    <source>
        <strain evidence="1 2">RSSK-12</strain>
    </source>
</reference>
<evidence type="ECO:0000313" key="2">
    <source>
        <dbReference type="Proteomes" id="UP000077552"/>
    </source>
</evidence>
<evidence type="ECO:0000313" key="1">
    <source>
        <dbReference type="EMBL" id="OAD90321.1"/>
    </source>
</evidence>
<dbReference type="AlphaFoldDB" id="A0A1A9LC35"/>
<dbReference type="RefSeq" id="WP_068763018.1">
    <property type="nucleotide sequence ID" value="NZ_LXIE01000049.1"/>
</dbReference>
<dbReference type="STRING" id="1385699.A7A78_07180"/>
<dbReference type="OrthoDB" id="328886at2"/>
<keyword evidence="2" id="KW-1185">Reference proteome</keyword>
<protein>
    <submittedName>
        <fullName evidence="1">Uncharacterized protein</fullName>
    </submittedName>
</protein>
<name>A0A1A9LC35_9FLAO</name>
<accession>A0A1A9LC35</accession>
<organism evidence="1 2">
    <name type="scientific">Aequorivita soesokkakensis</name>
    <dbReference type="NCBI Taxonomy" id="1385699"/>
    <lineage>
        <taxon>Bacteria</taxon>
        <taxon>Pseudomonadati</taxon>
        <taxon>Bacteroidota</taxon>
        <taxon>Flavobacteriia</taxon>
        <taxon>Flavobacteriales</taxon>
        <taxon>Flavobacteriaceae</taxon>
        <taxon>Aequorivita</taxon>
    </lineage>
</organism>
<comment type="caution">
    <text evidence="1">The sequence shown here is derived from an EMBL/GenBank/DDBJ whole genome shotgun (WGS) entry which is preliminary data.</text>
</comment>
<dbReference type="EMBL" id="LXIE01000049">
    <property type="protein sequence ID" value="OAD90321.1"/>
    <property type="molecule type" value="Genomic_DNA"/>
</dbReference>
<proteinExistence type="predicted"/>
<sequence>MYQLNFGENKILMYVSAVSFPNDILNAHQELHSLVTEKKGRDYFGISFPDSSGKIQYKAAVTQNYDGEAAALGLKTYLLKKGVYNYITVPNYKDDIVAIEKAFKILLLNPKIDPNGACVEWYFNDNDVKCMVRNK</sequence>
<gene>
    <name evidence="1" type="ORF">A7A78_07180</name>
</gene>